<name>A0ABT6FLL8_9BACT</name>
<keyword evidence="1" id="KW-0805">Transcription regulation</keyword>
<protein>
    <submittedName>
        <fullName evidence="6">Sigma-70 family RNA polymerase sigma factor</fullName>
    </submittedName>
</protein>
<dbReference type="InterPro" id="IPR036388">
    <property type="entry name" value="WH-like_DNA-bd_sf"/>
</dbReference>
<gene>
    <name evidence="6" type="ORF">PZE19_32055</name>
</gene>
<evidence type="ECO:0000259" key="5">
    <source>
        <dbReference type="Pfam" id="PF08281"/>
    </source>
</evidence>
<evidence type="ECO:0000256" key="2">
    <source>
        <dbReference type="ARBA" id="ARBA00023082"/>
    </source>
</evidence>
<dbReference type="SUPFAM" id="SSF88946">
    <property type="entry name" value="Sigma2 domain of RNA polymerase sigma factors"/>
    <property type="match status" value="1"/>
</dbReference>
<reference evidence="6 7" key="1">
    <citation type="submission" date="2023-03" db="EMBL/GenBank/DDBJ databases">
        <title>Paludisphaera mucosa sp. nov. a novel planctomycete from northern fen.</title>
        <authorList>
            <person name="Ivanova A."/>
        </authorList>
    </citation>
    <scope>NUCLEOTIDE SEQUENCE [LARGE SCALE GENOMIC DNA]</scope>
    <source>
        <strain evidence="6 7">Pla2</strain>
    </source>
</reference>
<keyword evidence="3" id="KW-0238">DNA-binding</keyword>
<evidence type="ECO:0000313" key="7">
    <source>
        <dbReference type="Proteomes" id="UP001216907"/>
    </source>
</evidence>
<dbReference type="InterPro" id="IPR013249">
    <property type="entry name" value="RNA_pol_sigma70_r4_t2"/>
</dbReference>
<accession>A0ABT6FLL8</accession>
<comment type="caution">
    <text evidence="6">The sequence shown here is derived from an EMBL/GenBank/DDBJ whole genome shotgun (WGS) entry which is preliminary data.</text>
</comment>
<keyword evidence="2" id="KW-0731">Sigma factor</keyword>
<dbReference type="Gene3D" id="1.10.10.10">
    <property type="entry name" value="Winged helix-like DNA-binding domain superfamily/Winged helix DNA-binding domain"/>
    <property type="match status" value="1"/>
</dbReference>
<dbReference type="InterPro" id="IPR013324">
    <property type="entry name" value="RNA_pol_sigma_r3/r4-like"/>
</dbReference>
<dbReference type="Pfam" id="PF08281">
    <property type="entry name" value="Sigma70_r4_2"/>
    <property type="match status" value="1"/>
</dbReference>
<dbReference type="RefSeq" id="WP_277864756.1">
    <property type="nucleotide sequence ID" value="NZ_JARRAG010000006.1"/>
</dbReference>
<dbReference type="PANTHER" id="PTHR30385:SF8">
    <property type="entry name" value="RNA POLYMERASE SIGMA-E FACTOR"/>
    <property type="match status" value="1"/>
</dbReference>
<dbReference type="Proteomes" id="UP001216907">
    <property type="component" value="Unassembled WGS sequence"/>
</dbReference>
<feature type="domain" description="RNA polymerase sigma factor 70 region 4 type 2" evidence="5">
    <location>
        <begin position="118"/>
        <end position="170"/>
    </location>
</feature>
<dbReference type="InterPro" id="IPR013325">
    <property type="entry name" value="RNA_pol_sigma_r2"/>
</dbReference>
<dbReference type="SUPFAM" id="SSF88659">
    <property type="entry name" value="Sigma3 and sigma4 domains of RNA polymerase sigma factors"/>
    <property type="match status" value="1"/>
</dbReference>
<evidence type="ECO:0000313" key="6">
    <source>
        <dbReference type="EMBL" id="MDG3008424.1"/>
    </source>
</evidence>
<evidence type="ECO:0000256" key="1">
    <source>
        <dbReference type="ARBA" id="ARBA00023015"/>
    </source>
</evidence>
<keyword evidence="7" id="KW-1185">Reference proteome</keyword>
<sequence length="182" mass="20120">MALERYRSYLRLLAEAQLGRDGRRGVEPSDVVQQTLLDAHRDRAGFRGGEAEHRAWLRRLLACNFADALRAQGRAKRDAGRVQSLEASLGESSARLERWLAVDQSSPSRRAERNESLVRLADALVRVPEDNRRALVMRHCQGASLAEISEALGRTPQAVAGLLKRGLAQLRDEMPDDEGGAG</sequence>
<organism evidence="6 7">
    <name type="scientific">Paludisphaera mucosa</name>
    <dbReference type="NCBI Taxonomy" id="3030827"/>
    <lineage>
        <taxon>Bacteria</taxon>
        <taxon>Pseudomonadati</taxon>
        <taxon>Planctomycetota</taxon>
        <taxon>Planctomycetia</taxon>
        <taxon>Isosphaerales</taxon>
        <taxon>Isosphaeraceae</taxon>
        <taxon>Paludisphaera</taxon>
    </lineage>
</organism>
<dbReference type="PANTHER" id="PTHR30385">
    <property type="entry name" value="SIGMA FACTOR F FLAGELLAR"/>
    <property type="match status" value="1"/>
</dbReference>
<evidence type="ECO:0000256" key="4">
    <source>
        <dbReference type="ARBA" id="ARBA00023163"/>
    </source>
</evidence>
<dbReference type="EMBL" id="JARRAG010000006">
    <property type="protein sequence ID" value="MDG3008424.1"/>
    <property type="molecule type" value="Genomic_DNA"/>
</dbReference>
<dbReference type="Gene3D" id="1.10.1740.10">
    <property type="match status" value="1"/>
</dbReference>
<keyword evidence="4" id="KW-0804">Transcription</keyword>
<dbReference type="InterPro" id="IPR014284">
    <property type="entry name" value="RNA_pol_sigma-70_dom"/>
</dbReference>
<proteinExistence type="predicted"/>
<evidence type="ECO:0000256" key="3">
    <source>
        <dbReference type="ARBA" id="ARBA00023125"/>
    </source>
</evidence>
<dbReference type="NCBIfam" id="TIGR02937">
    <property type="entry name" value="sigma70-ECF"/>
    <property type="match status" value="1"/>
</dbReference>